<keyword evidence="2" id="KW-1185">Reference proteome</keyword>
<name>A0A6A7AQN4_9PLEO</name>
<gene>
    <name evidence="1" type="ORF">T440DRAFT_264386</name>
</gene>
<evidence type="ECO:0000313" key="2">
    <source>
        <dbReference type="Proteomes" id="UP000799423"/>
    </source>
</evidence>
<accession>A0A6A7AQN4</accession>
<proteinExistence type="predicted"/>
<evidence type="ECO:0000313" key="1">
    <source>
        <dbReference type="EMBL" id="KAF2845561.1"/>
    </source>
</evidence>
<protein>
    <submittedName>
        <fullName evidence="1">Uncharacterized protein</fullName>
    </submittedName>
</protein>
<dbReference type="AlphaFoldDB" id="A0A6A7AQN4"/>
<dbReference type="EMBL" id="MU006345">
    <property type="protein sequence ID" value="KAF2845561.1"/>
    <property type="molecule type" value="Genomic_DNA"/>
</dbReference>
<organism evidence="1 2">
    <name type="scientific">Plenodomus tracheiphilus IPT5</name>
    <dbReference type="NCBI Taxonomy" id="1408161"/>
    <lineage>
        <taxon>Eukaryota</taxon>
        <taxon>Fungi</taxon>
        <taxon>Dikarya</taxon>
        <taxon>Ascomycota</taxon>
        <taxon>Pezizomycotina</taxon>
        <taxon>Dothideomycetes</taxon>
        <taxon>Pleosporomycetidae</taxon>
        <taxon>Pleosporales</taxon>
        <taxon>Pleosporineae</taxon>
        <taxon>Leptosphaeriaceae</taxon>
        <taxon>Plenodomus</taxon>
    </lineage>
</organism>
<dbReference type="Proteomes" id="UP000799423">
    <property type="component" value="Unassembled WGS sequence"/>
</dbReference>
<sequence>MSTCVPRDTVAMVFGSAHLSTWHSVHDALVCSRPQARLNLKNAITNRLTVCIAGLTRVPCRACTSLNRGSVNPGAYPVLLCPTVLSEYNRGLKVEFPRTRSGLRSPPCAKDRDLAACFLGLCLSQPTRYCSSPAWVESASWMTPFGVEPWIGGIVMLGTLQSPRQSRSCTAWAIPVLAPRFVVVIFITPSGESLPSSRTQMQHMCLTIGCSSWDLRIVGTRAATMTGRNQSHTTMRARTIW</sequence>
<reference evidence="1" key="1">
    <citation type="submission" date="2020-01" db="EMBL/GenBank/DDBJ databases">
        <authorList>
            <consortium name="DOE Joint Genome Institute"/>
            <person name="Haridas S."/>
            <person name="Albert R."/>
            <person name="Binder M."/>
            <person name="Bloem J."/>
            <person name="Labutti K."/>
            <person name="Salamov A."/>
            <person name="Andreopoulos B."/>
            <person name="Baker S.E."/>
            <person name="Barry K."/>
            <person name="Bills G."/>
            <person name="Bluhm B.H."/>
            <person name="Cannon C."/>
            <person name="Castanera R."/>
            <person name="Culley D.E."/>
            <person name="Daum C."/>
            <person name="Ezra D."/>
            <person name="Gonzalez J.B."/>
            <person name="Henrissat B."/>
            <person name="Kuo A."/>
            <person name="Liang C."/>
            <person name="Lipzen A."/>
            <person name="Lutzoni F."/>
            <person name="Magnuson J."/>
            <person name="Mondo S."/>
            <person name="Nolan M."/>
            <person name="Ohm R."/>
            <person name="Pangilinan J."/>
            <person name="Park H.-J."/>
            <person name="Ramirez L."/>
            <person name="Alfaro M."/>
            <person name="Sun H."/>
            <person name="Tritt A."/>
            <person name="Yoshinaga Y."/>
            <person name="Zwiers L.-H."/>
            <person name="Turgeon B.G."/>
            <person name="Goodwin S.B."/>
            <person name="Spatafora J.W."/>
            <person name="Crous P.W."/>
            <person name="Grigoriev I.V."/>
        </authorList>
    </citation>
    <scope>NUCLEOTIDE SEQUENCE</scope>
    <source>
        <strain evidence="1">IPT5</strain>
    </source>
</reference>